<keyword evidence="3 6" id="KW-0812">Transmembrane</keyword>
<feature type="compositionally biased region" description="Acidic residues" evidence="7">
    <location>
        <begin position="213"/>
        <end position="223"/>
    </location>
</feature>
<feature type="compositionally biased region" description="Basic and acidic residues" evidence="7">
    <location>
        <begin position="28"/>
        <end position="39"/>
    </location>
</feature>
<dbReference type="PANTHER" id="PTHR12385">
    <property type="entry name" value="CHOLINE TRANSPORTER-LIKE (SLC FAMILY 44)"/>
    <property type="match status" value="1"/>
</dbReference>
<reference evidence="8 9" key="1">
    <citation type="submission" date="2013-03" db="EMBL/GenBank/DDBJ databases">
        <title>The Genome Sequence of Phialophora europaea CBS 101466.</title>
        <authorList>
            <consortium name="The Broad Institute Genomics Platform"/>
            <person name="Cuomo C."/>
            <person name="de Hoog S."/>
            <person name="Gorbushina A."/>
            <person name="Walker B."/>
            <person name="Young S.K."/>
            <person name="Zeng Q."/>
            <person name="Gargeya S."/>
            <person name="Fitzgerald M."/>
            <person name="Haas B."/>
            <person name="Abouelleil A."/>
            <person name="Allen A.W."/>
            <person name="Alvarado L."/>
            <person name="Arachchi H.M."/>
            <person name="Berlin A.M."/>
            <person name="Chapman S.B."/>
            <person name="Gainer-Dewar J."/>
            <person name="Goldberg J."/>
            <person name="Griggs A."/>
            <person name="Gujja S."/>
            <person name="Hansen M."/>
            <person name="Howarth C."/>
            <person name="Imamovic A."/>
            <person name="Ireland A."/>
            <person name="Larimer J."/>
            <person name="McCowan C."/>
            <person name="Murphy C."/>
            <person name="Pearson M."/>
            <person name="Poon T.W."/>
            <person name="Priest M."/>
            <person name="Roberts A."/>
            <person name="Saif S."/>
            <person name="Shea T."/>
            <person name="Sisk P."/>
            <person name="Sykes S."/>
            <person name="Wortman J."/>
            <person name="Nusbaum C."/>
            <person name="Birren B."/>
        </authorList>
    </citation>
    <scope>NUCLEOTIDE SEQUENCE [LARGE SCALE GENOMIC DNA]</scope>
    <source>
        <strain evidence="8 9">CBS 101466</strain>
    </source>
</reference>
<feature type="compositionally biased region" description="Acidic residues" evidence="7">
    <location>
        <begin position="94"/>
        <end position="103"/>
    </location>
</feature>
<protein>
    <recommendedName>
        <fullName evidence="6">Protein PNS1</fullName>
    </recommendedName>
</protein>
<dbReference type="RefSeq" id="XP_008721160.1">
    <property type="nucleotide sequence ID" value="XM_008722938.1"/>
</dbReference>
<proteinExistence type="inferred from homology"/>
<comment type="function">
    <text evidence="6">Probably involved in transport through the plasma membrane.</text>
</comment>
<name>W2RIM0_CYPE1</name>
<dbReference type="Proteomes" id="UP000030752">
    <property type="component" value="Unassembled WGS sequence"/>
</dbReference>
<dbReference type="eggNOG" id="KOG1362">
    <property type="taxonomic scope" value="Eukaryota"/>
</dbReference>
<keyword evidence="5 6" id="KW-0472">Membrane</keyword>
<keyword evidence="9" id="KW-1185">Reference proteome</keyword>
<evidence type="ECO:0000256" key="7">
    <source>
        <dbReference type="SAM" id="MobiDB-lite"/>
    </source>
</evidence>
<organism evidence="8 9">
    <name type="scientific">Cyphellophora europaea (strain CBS 101466)</name>
    <name type="common">Phialophora europaea</name>
    <dbReference type="NCBI Taxonomy" id="1220924"/>
    <lineage>
        <taxon>Eukaryota</taxon>
        <taxon>Fungi</taxon>
        <taxon>Dikarya</taxon>
        <taxon>Ascomycota</taxon>
        <taxon>Pezizomycotina</taxon>
        <taxon>Eurotiomycetes</taxon>
        <taxon>Chaetothyriomycetidae</taxon>
        <taxon>Chaetothyriales</taxon>
        <taxon>Cyphellophoraceae</taxon>
        <taxon>Cyphellophora</taxon>
    </lineage>
</organism>
<sequence length="765" mass="84514">MQPVPYDSIDASRFLAQSQSRIAFAPTNDRRDATRDNRGRQQNPSGWRLGGSRVNPSRHHNPYQSTTSQASGFPFGSRLNPQPAPLFYSTTDEFREENDEEEHEREIADFYALQRSRRQLGESGLKESSEADERNGSSIGDSGHSADSDRGFRRKGGIRSSWRGDLSRSHAKRPAVEDVAESNESFAGGASQLGISNPMVDVGLEDTLRRSEFDDDEPPDDLMENPPSVQMPRKDAYSGSEQGYESDEQGYDTGHERLLGRSPGVYPEGDSVPEIVPSHEGAAPQHDAFWGHLYLLALAGMFATWFLYWLQTDPGDARGDTVYNTLHGSFGLLSAYTVVSIFVALLWLAALRAYVRYLVYAVILVLPIILYSFSLYPFIASYTRVPEGGGTQNVLMRWGSFVPFVMATLWILAVLRSRLAMQKAISILEFATRILAANPALVIVGFATLSSIIGFTWMWLAMFTRVFLRGHPPDRGMVLRFVIDTSTWWVGTYFILVYLWTIAVIFGLQRTITSATVSQWYFHRLAVPAPTSQTIVQAALRHSATTLFGTIGLYTGLSLVVRLPLLILPRRLTMLLSLAMYSLIPSPIAVLINPLTLTYSAIHSQPLRVSARGLSQMHFLVPNDVSTSLHPNTFRKQGRDGWSNDNTPLLPYRLAKLILHSTRFMMSFALGFGGWVTTSRALKIQNEQGVRGSLYAYVVGLVAGAIGWGILGAMEGVLACIVDAVVVCWGSEVGSSGTGEARYCREAGFLFSEDADTGPGRVSLA</sequence>
<dbReference type="PANTHER" id="PTHR12385:SF88">
    <property type="entry name" value="CHOLINE TRANSPORTER-LIKE PROTEIN CTL1"/>
    <property type="match status" value="1"/>
</dbReference>
<dbReference type="GeneID" id="19975958"/>
<feature type="transmembrane region" description="Helical" evidence="6">
    <location>
        <begin position="293"/>
        <end position="310"/>
    </location>
</feature>
<dbReference type="InParanoid" id="W2RIM0"/>
<keyword evidence="4 6" id="KW-1133">Transmembrane helix</keyword>
<dbReference type="GO" id="GO:0005886">
    <property type="term" value="C:plasma membrane"/>
    <property type="evidence" value="ECO:0007669"/>
    <property type="project" value="UniProtKB-SubCell"/>
</dbReference>
<feature type="transmembrane region" description="Helical" evidence="6">
    <location>
        <begin position="357"/>
        <end position="378"/>
    </location>
</feature>
<feature type="transmembrane region" description="Helical" evidence="6">
    <location>
        <begin position="330"/>
        <end position="350"/>
    </location>
</feature>
<evidence type="ECO:0000256" key="1">
    <source>
        <dbReference type="ARBA" id="ARBA00004141"/>
    </source>
</evidence>
<feature type="transmembrane region" description="Helical" evidence="6">
    <location>
        <begin position="520"/>
        <end position="540"/>
    </location>
</feature>
<dbReference type="HOGENOM" id="CLU_010891_0_0_1"/>
<dbReference type="InterPro" id="IPR007603">
    <property type="entry name" value="Choline_transptr-like"/>
</dbReference>
<dbReference type="OrthoDB" id="420519at2759"/>
<gene>
    <name evidence="8" type="ORF">HMPREF1541_08619</name>
</gene>
<dbReference type="STRING" id="1220924.W2RIM0"/>
<evidence type="ECO:0000313" key="8">
    <source>
        <dbReference type="EMBL" id="ETN36342.1"/>
    </source>
</evidence>
<comment type="similarity">
    <text evidence="2 6">Belongs to the CTL (choline transporter-like) family.</text>
</comment>
<feature type="transmembrane region" description="Helical" evidence="6">
    <location>
        <begin position="694"/>
        <end position="714"/>
    </location>
</feature>
<accession>W2RIM0</accession>
<evidence type="ECO:0000256" key="6">
    <source>
        <dbReference type="RuleBase" id="RU368066"/>
    </source>
</evidence>
<feature type="transmembrane region" description="Helical" evidence="6">
    <location>
        <begin position="580"/>
        <end position="602"/>
    </location>
</feature>
<feature type="transmembrane region" description="Helical" evidence="6">
    <location>
        <begin position="435"/>
        <end position="468"/>
    </location>
</feature>
<feature type="region of interest" description="Disordered" evidence="7">
    <location>
        <begin position="211"/>
        <end position="253"/>
    </location>
</feature>
<evidence type="ECO:0000256" key="4">
    <source>
        <dbReference type="ARBA" id="ARBA00022989"/>
    </source>
</evidence>
<evidence type="ECO:0000256" key="5">
    <source>
        <dbReference type="ARBA" id="ARBA00023136"/>
    </source>
</evidence>
<feature type="transmembrane region" description="Helical" evidence="6">
    <location>
        <begin position="664"/>
        <end position="682"/>
    </location>
</feature>
<dbReference type="Pfam" id="PF04515">
    <property type="entry name" value="Choline_transpo"/>
    <property type="match status" value="1"/>
</dbReference>
<dbReference type="VEuPathDB" id="FungiDB:HMPREF1541_08619"/>
<feature type="transmembrane region" description="Helical" evidence="6">
    <location>
        <begin position="546"/>
        <end position="568"/>
    </location>
</feature>
<feature type="transmembrane region" description="Helical" evidence="6">
    <location>
        <begin position="488"/>
        <end position="508"/>
    </location>
</feature>
<feature type="transmembrane region" description="Helical" evidence="6">
    <location>
        <begin position="398"/>
        <end position="415"/>
    </location>
</feature>
<dbReference type="GO" id="GO:0022857">
    <property type="term" value="F:transmembrane transporter activity"/>
    <property type="evidence" value="ECO:0007669"/>
    <property type="project" value="UniProtKB-UniRule"/>
</dbReference>
<dbReference type="EMBL" id="KB822725">
    <property type="protein sequence ID" value="ETN36342.1"/>
    <property type="molecule type" value="Genomic_DNA"/>
</dbReference>
<feature type="compositionally biased region" description="Polar residues" evidence="7">
    <location>
        <begin position="62"/>
        <end position="71"/>
    </location>
</feature>
<evidence type="ECO:0000313" key="9">
    <source>
        <dbReference type="Proteomes" id="UP000030752"/>
    </source>
</evidence>
<comment type="subcellular location">
    <subcellularLocation>
        <location evidence="6">Cell membrane</location>
        <topology evidence="6">Multi-pass membrane protein</topology>
    </subcellularLocation>
    <subcellularLocation>
        <location evidence="1">Membrane</location>
        <topology evidence="1">Multi-pass membrane protein</topology>
    </subcellularLocation>
</comment>
<feature type="region of interest" description="Disordered" evidence="7">
    <location>
        <begin position="20"/>
        <end position="183"/>
    </location>
</feature>
<evidence type="ECO:0000256" key="2">
    <source>
        <dbReference type="ARBA" id="ARBA00007168"/>
    </source>
</evidence>
<feature type="compositionally biased region" description="Basic and acidic residues" evidence="7">
    <location>
        <begin position="124"/>
        <end position="135"/>
    </location>
</feature>
<evidence type="ECO:0000256" key="3">
    <source>
        <dbReference type="ARBA" id="ARBA00022692"/>
    </source>
</evidence>
<dbReference type="AlphaFoldDB" id="W2RIM0"/>